<keyword evidence="1 2" id="KW-0413">Isomerase</keyword>
<gene>
    <name evidence="2" type="ORF">HNQ60_002476</name>
</gene>
<dbReference type="PIRSF" id="PIRSF036628">
    <property type="entry name" value="IolB"/>
    <property type="match status" value="1"/>
</dbReference>
<protein>
    <submittedName>
        <fullName evidence="2">5-deoxy-glucuronate isomerase</fullName>
        <ecNumber evidence="2">5.3.1.30</ecNumber>
    </submittedName>
</protein>
<dbReference type="EMBL" id="JACHHZ010000003">
    <property type="protein sequence ID" value="MBB6093595.1"/>
    <property type="molecule type" value="Genomic_DNA"/>
</dbReference>
<evidence type="ECO:0000313" key="3">
    <source>
        <dbReference type="Proteomes" id="UP000588068"/>
    </source>
</evidence>
<dbReference type="SUPFAM" id="SSF51182">
    <property type="entry name" value="RmlC-like cupins"/>
    <property type="match status" value="1"/>
</dbReference>
<name>A0A841HNS4_9GAMM</name>
<reference evidence="2 3" key="1">
    <citation type="submission" date="2020-08" db="EMBL/GenBank/DDBJ databases">
        <title>Genomic Encyclopedia of Type Strains, Phase IV (KMG-IV): sequencing the most valuable type-strain genomes for metagenomic binning, comparative biology and taxonomic classification.</title>
        <authorList>
            <person name="Goeker M."/>
        </authorList>
    </citation>
    <scope>NUCLEOTIDE SEQUENCE [LARGE SCALE GENOMIC DNA]</scope>
    <source>
        <strain evidence="2 3">DSM 26723</strain>
    </source>
</reference>
<dbReference type="GO" id="GO:0019310">
    <property type="term" value="P:inositol catabolic process"/>
    <property type="evidence" value="ECO:0007669"/>
    <property type="project" value="InterPro"/>
</dbReference>
<dbReference type="Proteomes" id="UP000588068">
    <property type="component" value="Unassembled WGS sequence"/>
</dbReference>
<dbReference type="GO" id="GO:0008880">
    <property type="term" value="F:glucuronate isomerase activity"/>
    <property type="evidence" value="ECO:0007669"/>
    <property type="project" value="InterPro"/>
</dbReference>
<dbReference type="InterPro" id="IPR021120">
    <property type="entry name" value="KduI/IolB_isomerase"/>
</dbReference>
<evidence type="ECO:0000256" key="1">
    <source>
        <dbReference type="ARBA" id="ARBA00023235"/>
    </source>
</evidence>
<accession>A0A841HNS4</accession>
<dbReference type="InterPro" id="IPR011051">
    <property type="entry name" value="RmlC_Cupin_sf"/>
</dbReference>
<dbReference type="RefSeq" id="WP_184332157.1">
    <property type="nucleotide sequence ID" value="NZ_JACHHZ010000003.1"/>
</dbReference>
<dbReference type="PANTHER" id="PTHR39193">
    <property type="entry name" value="5-DEOXY-GLUCURONATE ISOMERASE"/>
    <property type="match status" value="1"/>
</dbReference>
<dbReference type="AlphaFoldDB" id="A0A841HNS4"/>
<dbReference type="InterPro" id="IPR014710">
    <property type="entry name" value="RmlC-like_jellyroll"/>
</dbReference>
<keyword evidence="3" id="KW-1185">Reference proteome</keyword>
<organism evidence="2 3">
    <name type="scientific">Povalibacter uvarum</name>
    <dbReference type="NCBI Taxonomy" id="732238"/>
    <lineage>
        <taxon>Bacteria</taxon>
        <taxon>Pseudomonadati</taxon>
        <taxon>Pseudomonadota</taxon>
        <taxon>Gammaproteobacteria</taxon>
        <taxon>Steroidobacterales</taxon>
        <taxon>Steroidobacteraceae</taxon>
        <taxon>Povalibacter</taxon>
    </lineage>
</organism>
<dbReference type="EC" id="5.3.1.30" evidence="2"/>
<dbReference type="InterPro" id="IPR024203">
    <property type="entry name" value="Deoxy-glucuronate_isom_IolB"/>
</dbReference>
<evidence type="ECO:0000313" key="2">
    <source>
        <dbReference type="EMBL" id="MBB6093595.1"/>
    </source>
</evidence>
<dbReference type="Pfam" id="PF04962">
    <property type="entry name" value="KduI"/>
    <property type="match status" value="1"/>
</dbReference>
<dbReference type="GO" id="GO:0102482">
    <property type="term" value="F:5-deoxy-D-glucuronate isomerase activity"/>
    <property type="evidence" value="ECO:0007669"/>
    <property type="project" value="UniProtKB-EC"/>
</dbReference>
<dbReference type="Gene3D" id="2.60.120.10">
    <property type="entry name" value="Jelly Rolls"/>
    <property type="match status" value="1"/>
</dbReference>
<dbReference type="PANTHER" id="PTHR39193:SF1">
    <property type="entry name" value="5-DEOXY-GLUCURONATE ISOMERASE"/>
    <property type="match status" value="1"/>
</dbReference>
<sequence length="277" mass="30885">MSDHITAHRDGFDPGYTSVTQYDAADNPSGIGFGVLRLKAGEKVSVKAERETAWLLMSGSLTGSVGDDPFSFSRTSLFDESASCVHVPAGTQVNFAATADTELTVYDCINTRQFAARVFLPRHVPNEPRGRGLVGERSLRYVRTIFDRTNSPVEVELVLGEVVTFPGGWSSYPPHHHPQHEIYHYRFTEPQGYGHAELGEEVVKVRQYDTVKIPAGFDHAQCAAPGYGMYYSWVIRHLPDNPYTVPEFTAEHAWTLKPDAAFWRPGEFDRTGGFKKS</sequence>
<proteinExistence type="predicted"/>
<comment type="caution">
    <text evidence="2">The sequence shown here is derived from an EMBL/GenBank/DDBJ whole genome shotgun (WGS) entry which is preliminary data.</text>
</comment>